<evidence type="ECO:0000256" key="2">
    <source>
        <dbReference type="ARBA" id="ARBA00022527"/>
    </source>
</evidence>
<dbReference type="STRING" id="65489.A0A0D3GRZ5"/>
<evidence type="ECO:0000259" key="18">
    <source>
        <dbReference type="PROSITE" id="PS51473"/>
    </source>
</evidence>
<dbReference type="PROSITE" id="PS00107">
    <property type="entry name" value="PROTEIN_KINASE_ATP"/>
    <property type="match status" value="1"/>
</dbReference>
<evidence type="ECO:0000256" key="16">
    <source>
        <dbReference type="SAM" id="SignalP"/>
    </source>
</evidence>
<evidence type="ECO:0000256" key="7">
    <source>
        <dbReference type="ARBA" id="ARBA00022737"/>
    </source>
</evidence>
<evidence type="ECO:0000256" key="11">
    <source>
        <dbReference type="ARBA" id="ARBA00022989"/>
    </source>
</evidence>
<dbReference type="Proteomes" id="UP000026960">
    <property type="component" value="Chromosome 7"/>
</dbReference>
<keyword evidence="11" id="KW-1133">Transmembrane helix</keyword>
<keyword evidence="10 15" id="KW-0067">ATP-binding</keyword>
<dbReference type="SMART" id="SM00220">
    <property type="entry name" value="S_TKc"/>
    <property type="match status" value="1"/>
</dbReference>
<organism evidence="19">
    <name type="scientific">Oryza barthii</name>
    <dbReference type="NCBI Taxonomy" id="65489"/>
    <lineage>
        <taxon>Eukaryota</taxon>
        <taxon>Viridiplantae</taxon>
        <taxon>Streptophyta</taxon>
        <taxon>Embryophyta</taxon>
        <taxon>Tracheophyta</taxon>
        <taxon>Spermatophyta</taxon>
        <taxon>Magnoliopsida</taxon>
        <taxon>Liliopsida</taxon>
        <taxon>Poales</taxon>
        <taxon>Poaceae</taxon>
        <taxon>BOP clade</taxon>
        <taxon>Oryzoideae</taxon>
        <taxon>Oryzeae</taxon>
        <taxon>Oryzinae</taxon>
        <taxon>Oryza</taxon>
    </lineage>
</organism>
<feature type="domain" description="Gnk2-homologous" evidence="18">
    <location>
        <begin position="226"/>
        <end position="337"/>
    </location>
</feature>
<dbReference type="PROSITE" id="PS00108">
    <property type="entry name" value="PROTEIN_KINASE_ST"/>
    <property type="match status" value="1"/>
</dbReference>
<dbReference type="PROSITE" id="PS51473">
    <property type="entry name" value="GNK2"/>
    <property type="match status" value="2"/>
</dbReference>
<feature type="domain" description="Protein kinase" evidence="17">
    <location>
        <begin position="421"/>
        <end position="708"/>
    </location>
</feature>
<dbReference type="FunFam" id="3.30.200.20:FF:000015">
    <property type="entry name" value="Somatic embryogenesis receptor kinase 1"/>
    <property type="match status" value="1"/>
</dbReference>
<comment type="subcellular location">
    <subcellularLocation>
        <location evidence="1">Membrane</location>
        <topology evidence="1">Single-pass membrane protein</topology>
    </subcellularLocation>
</comment>
<dbReference type="eggNOG" id="ENOG502QWDY">
    <property type="taxonomic scope" value="Eukaryota"/>
</dbReference>
<keyword evidence="20" id="KW-1185">Reference proteome</keyword>
<feature type="signal peptide" evidence="16">
    <location>
        <begin position="1"/>
        <end position="20"/>
    </location>
</feature>
<keyword evidence="5" id="KW-0812">Transmembrane</keyword>
<name>A0A0D3GRZ5_9ORYZ</name>
<evidence type="ECO:0000256" key="10">
    <source>
        <dbReference type="ARBA" id="ARBA00022840"/>
    </source>
</evidence>
<evidence type="ECO:0000256" key="8">
    <source>
        <dbReference type="ARBA" id="ARBA00022741"/>
    </source>
</evidence>
<dbReference type="EnsemblPlants" id="OBART07G17340.1">
    <property type="protein sequence ID" value="OBART07G17340.1"/>
    <property type="gene ID" value="OBART07G17340"/>
</dbReference>
<dbReference type="FunFam" id="1.10.510.10:FF:000343">
    <property type="entry name" value="Cysteine-rich receptor-like protein kinase 28"/>
    <property type="match status" value="1"/>
</dbReference>
<dbReference type="Gene3D" id="1.10.510.10">
    <property type="entry name" value="Transferase(Phosphotransferase) domain 1"/>
    <property type="match status" value="1"/>
</dbReference>
<evidence type="ECO:0000256" key="3">
    <source>
        <dbReference type="ARBA" id="ARBA00022553"/>
    </source>
</evidence>
<evidence type="ECO:0000256" key="12">
    <source>
        <dbReference type="ARBA" id="ARBA00023136"/>
    </source>
</evidence>
<dbReference type="CDD" id="cd14066">
    <property type="entry name" value="STKc_IRAK"/>
    <property type="match status" value="1"/>
</dbReference>
<reference evidence="19" key="1">
    <citation type="journal article" date="2009" name="Rice">
        <title>De Novo Next Generation Sequencing of Plant Genomes.</title>
        <authorList>
            <person name="Rounsley S."/>
            <person name="Marri P.R."/>
            <person name="Yu Y."/>
            <person name="He R."/>
            <person name="Sisneros N."/>
            <person name="Goicoechea J.L."/>
            <person name="Lee S.J."/>
            <person name="Angelova A."/>
            <person name="Kudrna D."/>
            <person name="Luo M."/>
            <person name="Affourtit J."/>
            <person name="Desany B."/>
            <person name="Knight J."/>
            <person name="Niazi F."/>
            <person name="Egholm M."/>
            <person name="Wing R.A."/>
        </authorList>
    </citation>
    <scope>NUCLEOTIDE SEQUENCE [LARGE SCALE GENOMIC DNA]</scope>
    <source>
        <strain evidence="19">cv. IRGC 105608</strain>
    </source>
</reference>
<evidence type="ECO:0000256" key="15">
    <source>
        <dbReference type="PROSITE-ProRule" id="PRU10141"/>
    </source>
</evidence>
<keyword evidence="13" id="KW-0675">Receptor</keyword>
<dbReference type="GO" id="GO:0005524">
    <property type="term" value="F:ATP binding"/>
    <property type="evidence" value="ECO:0007669"/>
    <property type="project" value="UniProtKB-UniRule"/>
</dbReference>
<keyword evidence="6 16" id="KW-0732">Signal</keyword>
<keyword evidence="14" id="KW-0325">Glycoprotein</keyword>
<dbReference type="PANTHER" id="PTHR27002">
    <property type="entry name" value="RECEPTOR-LIKE SERINE/THREONINE-PROTEIN KINASE SD1-8"/>
    <property type="match status" value="1"/>
</dbReference>
<keyword evidence="12" id="KW-0472">Membrane</keyword>
<evidence type="ECO:0000256" key="4">
    <source>
        <dbReference type="ARBA" id="ARBA00022679"/>
    </source>
</evidence>
<reference evidence="19" key="2">
    <citation type="submission" date="2015-03" db="UniProtKB">
        <authorList>
            <consortium name="EnsemblPlants"/>
        </authorList>
    </citation>
    <scope>IDENTIFICATION</scope>
</reference>
<dbReference type="AlphaFoldDB" id="A0A0D3GRZ5"/>
<dbReference type="InterPro" id="IPR008271">
    <property type="entry name" value="Ser/Thr_kinase_AS"/>
</dbReference>
<dbReference type="PaxDb" id="65489-OBART07G17340.1"/>
<dbReference type="InterPro" id="IPR000719">
    <property type="entry name" value="Prot_kinase_dom"/>
</dbReference>
<keyword evidence="4" id="KW-0808">Transferase</keyword>
<protein>
    <submittedName>
        <fullName evidence="19">Uncharacterized protein</fullName>
    </submittedName>
</protein>
<dbReference type="GO" id="GO:0004674">
    <property type="term" value="F:protein serine/threonine kinase activity"/>
    <property type="evidence" value="ECO:0007669"/>
    <property type="project" value="UniProtKB-KW"/>
</dbReference>
<dbReference type="InterPro" id="IPR011009">
    <property type="entry name" value="Kinase-like_dom_sf"/>
</dbReference>
<dbReference type="FunFam" id="3.30.430.20:FF:000004">
    <property type="entry name" value="Receptor-like serine-threonine protein kinase"/>
    <property type="match status" value="1"/>
</dbReference>
<dbReference type="InterPro" id="IPR038408">
    <property type="entry name" value="GNK2_sf"/>
</dbReference>
<evidence type="ECO:0000256" key="1">
    <source>
        <dbReference type="ARBA" id="ARBA00004167"/>
    </source>
</evidence>
<evidence type="ECO:0000259" key="17">
    <source>
        <dbReference type="PROSITE" id="PS50011"/>
    </source>
</evidence>
<dbReference type="Pfam" id="PF00069">
    <property type="entry name" value="Pkinase"/>
    <property type="match status" value="1"/>
</dbReference>
<dbReference type="CDD" id="cd23509">
    <property type="entry name" value="Gnk2-like"/>
    <property type="match status" value="3"/>
</dbReference>
<dbReference type="InterPro" id="IPR017441">
    <property type="entry name" value="Protein_kinase_ATP_BS"/>
</dbReference>
<keyword evidence="8 15" id="KW-0547">Nucleotide-binding</keyword>
<keyword evidence="9" id="KW-0418">Kinase</keyword>
<evidence type="ECO:0000256" key="9">
    <source>
        <dbReference type="ARBA" id="ARBA00022777"/>
    </source>
</evidence>
<dbReference type="PROSITE" id="PS50011">
    <property type="entry name" value="PROTEIN_KINASE_DOM"/>
    <property type="match status" value="1"/>
</dbReference>
<dbReference type="HOGENOM" id="CLU_000288_35_7_1"/>
<keyword evidence="2" id="KW-0723">Serine/threonine-protein kinase</keyword>
<accession>A0A0D3GRZ5</accession>
<dbReference type="GO" id="GO:0005886">
    <property type="term" value="C:plasma membrane"/>
    <property type="evidence" value="ECO:0007669"/>
    <property type="project" value="TreeGrafter"/>
</dbReference>
<dbReference type="PANTHER" id="PTHR27002:SF911">
    <property type="entry name" value="OS07G0538700 PROTEIN"/>
    <property type="match status" value="1"/>
</dbReference>
<sequence length="753" mass="81771">MAITTLLLTFLVALPGGAKAWHFCGSSGDVFAPNTTYQSNLALLSAGLAKNASSSPVLFAAGGVGDPPDTAYGLALCRGDTTNATACGACVAAAFQDGQQLCAYAREATVFYDPCYLRFSGRNFLAADGDNFAAYFSKVRNVTAPAENASAALFAAGSLGTVPDIVYALALCRGDIANASACESCVDNAFQGGQQLCPYNKDVFIVYDLCYLRFTNRNLLASATDNGSPMMLMNAQNASATAEVFDAAAATLLNATSSYAAANSSRRFATGVEAFRGWGVRDIYALVQCTPDMSPAGCRSCLAGIISWVNDPDYFSGSPTGRVLGVRCNYWYDVHPFFPGSPLLRLDAPAFDVAPPAPSPAPVAADSTPPADRAGSVFICLKRRKASKNQKTQIIPAPNKIKRGNCAIFDLPTLQIATDNFSDSNKLGEGGFGTVYRGKLGNGQKVAVKKLSQAQYTREGLNQLHNELQLLAELQHKNFVRLLGFCSHQDEMMLVYEHIKNGSLDIFLFDTSRGKTLNWEQRHNIILGIAKGILYLHEDSSIRIIHRDLKANNILLDENMNPKIADFGLGRLLGGGHTQTKTATVVGTYGYMAPEYVLFGKVSPKIDIFSFGVLVLEIVTGRRNSSFDNTYNAVNLLTEVWNCWTKGTALQLADQSLDGYSDSKVLRCIHIGLLCVQESPVDRPSISSVILMLTRRRIKLQQPRQPAFFFGGDFSSVYQQQHRHRNYMYDKSGVIVEDKFSVNDVTNTDPYPR</sequence>
<evidence type="ECO:0000256" key="14">
    <source>
        <dbReference type="ARBA" id="ARBA00023180"/>
    </source>
</evidence>
<evidence type="ECO:0000256" key="13">
    <source>
        <dbReference type="ARBA" id="ARBA00023170"/>
    </source>
</evidence>
<feature type="binding site" evidence="15">
    <location>
        <position position="450"/>
    </location>
    <ligand>
        <name>ATP</name>
        <dbReference type="ChEBI" id="CHEBI:30616"/>
    </ligand>
</feature>
<dbReference type="Gramene" id="OBART07G17340.1">
    <property type="protein sequence ID" value="OBART07G17340.1"/>
    <property type="gene ID" value="OBART07G17340"/>
</dbReference>
<feature type="domain" description="Gnk2-homologous" evidence="18">
    <location>
        <begin position="19"/>
        <end position="124"/>
    </location>
</feature>
<dbReference type="Gene3D" id="3.30.430.20">
    <property type="entry name" value="Gnk2 domain, C-X8-C-X2-C motif"/>
    <property type="match status" value="3"/>
</dbReference>
<dbReference type="Gene3D" id="3.30.200.20">
    <property type="entry name" value="Phosphorylase Kinase, domain 1"/>
    <property type="match status" value="1"/>
</dbReference>
<dbReference type="Pfam" id="PF01657">
    <property type="entry name" value="Stress-antifung"/>
    <property type="match status" value="3"/>
</dbReference>
<dbReference type="SUPFAM" id="SSF56112">
    <property type="entry name" value="Protein kinase-like (PK-like)"/>
    <property type="match status" value="1"/>
</dbReference>
<keyword evidence="7" id="KW-0677">Repeat</keyword>
<evidence type="ECO:0000313" key="19">
    <source>
        <dbReference type="EnsemblPlants" id="OBART07G17340.1"/>
    </source>
</evidence>
<evidence type="ECO:0000256" key="6">
    <source>
        <dbReference type="ARBA" id="ARBA00022729"/>
    </source>
</evidence>
<proteinExistence type="predicted"/>
<evidence type="ECO:0000313" key="20">
    <source>
        <dbReference type="Proteomes" id="UP000026960"/>
    </source>
</evidence>
<keyword evidence="3" id="KW-0597">Phosphoprotein</keyword>
<feature type="chain" id="PRO_5002263160" evidence="16">
    <location>
        <begin position="21"/>
        <end position="753"/>
    </location>
</feature>
<dbReference type="InterPro" id="IPR002902">
    <property type="entry name" value="GNK2"/>
</dbReference>
<evidence type="ECO:0000256" key="5">
    <source>
        <dbReference type="ARBA" id="ARBA00022692"/>
    </source>
</evidence>